<comment type="caution">
    <text evidence="10">The sequence shown here is derived from an EMBL/GenBank/DDBJ whole genome shotgun (WGS) entry which is preliminary data.</text>
</comment>
<dbReference type="InterPro" id="IPR001772">
    <property type="entry name" value="KA1_dom"/>
</dbReference>
<comment type="catalytic activity">
    <reaction evidence="8">
        <text>L-seryl-[protein] + ATP = O-phospho-L-seryl-[protein] + ADP + H(+)</text>
        <dbReference type="Rhea" id="RHEA:17989"/>
        <dbReference type="Rhea" id="RHEA-COMP:9863"/>
        <dbReference type="Rhea" id="RHEA-COMP:11604"/>
        <dbReference type="ChEBI" id="CHEBI:15378"/>
        <dbReference type="ChEBI" id="CHEBI:29999"/>
        <dbReference type="ChEBI" id="CHEBI:30616"/>
        <dbReference type="ChEBI" id="CHEBI:83421"/>
        <dbReference type="ChEBI" id="CHEBI:456216"/>
        <dbReference type="EC" id="2.7.11.1"/>
    </reaction>
</comment>
<gene>
    <name evidence="10" type="ORF">CLODIP_2_CD14143</name>
</gene>
<dbReference type="Gene3D" id="3.30.310.80">
    <property type="entry name" value="Kinase associated domain 1, KA1"/>
    <property type="match status" value="1"/>
</dbReference>
<evidence type="ECO:0000313" key="10">
    <source>
        <dbReference type="EMBL" id="CAB3387058.1"/>
    </source>
</evidence>
<evidence type="ECO:0000313" key="11">
    <source>
        <dbReference type="Proteomes" id="UP000494165"/>
    </source>
</evidence>
<dbReference type="InterPro" id="IPR028375">
    <property type="entry name" value="KA1/Ssp2_C"/>
</dbReference>
<dbReference type="GO" id="GO:0005524">
    <property type="term" value="F:ATP binding"/>
    <property type="evidence" value="ECO:0007669"/>
    <property type="project" value="UniProtKB-KW"/>
</dbReference>
<feature type="domain" description="KA1" evidence="9">
    <location>
        <begin position="19"/>
        <end position="68"/>
    </location>
</feature>
<evidence type="ECO:0000259" key="9">
    <source>
        <dbReference type="PROSITE" id="PS50032"/>
    </source>
</evidence>
<evidence type="ECO:0000256" key="2">
    <source>
        <dbReference type="ARBA" id="ARBA00022527"/>
    </source>
</evidence>
<evidence type="ECO:0000256" key="1">
    <source>
        <dbReference type="ARBA" id="ARBA00012513"/>
    </source>
</evidence>
<evidence type="ECO:0000256" key="3">
    <source>
        <dbReference type="ARBA" id="ARBA00022679"/>
    </source>
</evidence>
<organism evidence="10 11">
    <name type="scientific">Cloeon dipterum</name>
    <dbReference type="NCBI Taxonomy" id="197152"/>
    <lineage>
        <taxon>Eukaryota</taxon>
        <taxon>Metazoa</taxon>
        <taxon>Ecdysozoa</taxon>
        <taxon>Arthropoda</taxon>
        <taxon>Hexapoda</taxon>
        <taxon>Insecta</taxon>
        <taxon>Pterygota</taxon>
        <taxon>Palaeoptera</taxon>
        <taxon>Ephemeroptera</taxon>
        <taxon>Pisciforma</taxon>
        <taxon>Baetidae</taxon>
        <taxon>Cloeon</taxon>
    </lineage>
</organism>
<dbReference type="EMBL" id="CADEPI010000533">
    <property type="protein sequence ID" value="CAB3387058.1"/>
    <property type="molecule type" value="Genomic_DNA"/>
</dbReference>
<keyword evidence="11" id="KW-1185">Reference proteome</keyword>
<evidence type="ECO:0000256" key="8">
    <source>
        <dbReference type="ARBA" id="ARBA00048679"/>
    </source>
</evidence>
<dbReference type="PROSITE" id="PS50032">
    <property type="entry name" value="KA1"/>
    <property type="match status" value="1"/>
</dbReference>
<dbReference type="EC" id="2.7.11.1" evidence="1"/>
<evidence type="ECO:0000256" key="7">
    <source>
        <dbReference type="ARBA" id="ARBA00047899"/>
    </source>
</evidence>
<evidence type="ECO:0000256" key="5">
    <source>
        <dbReference type="ARBA" id="ARBA00022777"/>
    </source>
</evidence>
<comment type="catalytic activity">
    <reaction evidence="7">
        <text>L-threonyl-[protein] + ATP = O-phospho-L-threonyl-[protein] + ADP + H(+)</text>
        <dbReference type="Rhea" id="RHEA:46608"/>
        <dbReference type="Rhea" id="RHEA-COMP:11060"/>
        <dbReference type="Rhea" id="RHEA-COMP:11605"/>
        <dbReference type="ChEBI" id="CHEBI:15378"/>
        <dbReference type="ChEBI" id="CHEBI:30013"/>
        <dbReference type="ChEBI" id="CHEBI:30616"/>
        <dbReference type="ChEBI" id="CHEBI:61977"/>
        <dbReference type="ChEBI" id="CHEBI:456216"/>
        <dbReference type="EC" id="2.7.11.1"/>
    </reaction>
</comment>
<sequence length="73" mass="8575">MSKRLHFSIRYTLEGRIRHTDGKVRLSFELEICFVGPTKQVGIRRKRLKGDVWCYKQVLEQVLALTSLNQKAK</sequence>
<name>A0A8S1E0Q0_9INSE</name>
<dbReference type="GO" id="GO:0004674">
    <property type="term" value="F:protein serine/threonine kinase activity"/>
    <property type="evidence" value="ECO:0007669"/>
    <property type="project" value="UniProtKB-KW"/>
</dbReference>
<keyword evidence="6" id="KW-0067">ATP-binding</keyword>
<protein>
    <recommendedName>
        <fullName evidence="1">non-specific serine/threonine protein kinase</fullName>
        <ecNumber evidence="1">2.7.11.1</ecNumber>
    </recommendedName>
</protein>
<accession>A0A8S1E0Q0</accession>
<keyword evidence="5" id="KW-0418">Kinase</keyword>
<proteinExistence type="predicted"/>
<evidence type="ECO:0000256" key="4">
    <source>
        <dbReference type="ARBA" id="ARBA00022741"/>
    </source>
</evidence>
<keyword evidence="2" id="KW-0723">Serine/threonine-protein kinase</keyword>
<reference evidence="10 11" key="1">
    <citation type="submission" date="2020-04" db="EMBL/GenBank/DDBJ databases">
        <authorList>
            <person name="Alioto T."/>
            <person name="Alioto T."/>
            <person name="Gomez Garrido J."/>
        </authorList>
    </citation>
    <scope>NUCLEOTIDE SEQUENCE [LARGE SCALE GENOMIC DNA]</scope>
</reference>
<dbReference type="Pfam" id="PF02149">
    <property type="entry name" value="KA1"/>
    <property type="match status" value="1"/>
</dbReference>
<dbReference type="AlphaFoldDB" id="A0A8S1E0Q0"/>
<keyword evidence="3" id="KW-0808">Transferase</keyword>
<dbReference type="Proteomes" id="UP000494165">
    <property type="component" value="Unassembled WGS sequence"/>
</dbReference>
<keyword evidence="4" id="KW-0547">Nucleotide-binding</keyword>
<dbReference type="SUPFAM" id="SSF103243">
    <property type="entry name" value="KA1-like"/>
    <property type="match status" value="1"/>
</dbReference>
<evidence type="ECO:0000256" key="6">
    <source>
        <dbReference type="ARBA" id="ARBA00022840"/>
    </source>
</evidence>